<sequence length="741" mass="84613">MLVFDKWERVEFVRKLFKSFKGINWMKKKSLNVFKIASTTLASLLVLGIVFIYILNINKFAGLTGDDFLYHFVYTGEWPAKNGARTYQNLWDWVQAIYIHMTQWNARLTSIIFEIAAMQIPKSLFNIINAIVYLILGLEINILASGKKFIFQPIKLLITYLLMWFFLSGFGSTVLWVSGAANYLWPTTIILAFFIPYRFNYRIKVYYSIAAWIALIFGILVGMSNEVGGATAIVIVGMFTFFDRSSGDFNDLWWKIIGVLSNAIAFVVMLKLSSKSAETQNYGVHDRFAVHVVKVVEGTWTYSGPLLIMTLFLAVGLIIVQRKFWKRIFSEVARSELERTMLSGMIFLLGGLAGVGAMIFSPVLFPRLWFAVNVLLIIALVNFFGAYEMYSEKSLLSRIILMGSALGLLYLMIPSYQTHMNNLKKSYNVFYTHEKLTAQARKNGEKTVYLPGMPVTTDLYNPYNGTPYIMPGNSKKLWSNVWMAEFWHVDRIILDNDVAFQNSGQKDFNLITSVNTFYQKHFRPMESNSKLNQTDASGISVKDGRVQDIVTNRIDNGNLPADKPWLRNALIRYVNAENGQVVGTEKITSPINEEYDISNASFAGYQTLKKNPQKYIFSESKNQLIDIKVKPKSKRVTIYFNQSTKGEKKITLVETRDVDAKVGQVVTVGAPVGFKFLRNDTTQTFTIRDQSNEQSFNVIKLPLIERIQSEIWIYYAIAIIMVLIVLDLGIAFFKKSRKNIK</sequence>
<feature type="transmembrane region" description="Helical" evidence="1">
    <location>
        <begin position="341"/>
        <end position="362"/>
    </location>
</feature>
<keyword evidence="1" id="KW-1133">Transmembrane helix</keyword>
<feature type="transmembrane region" description="Helical" evidence="1">
    <location>
        <begin position="183"/>
        <end position="199"/>
    </location>
</feature>
<keyword evidence="1" id="KW-0472">Membrane</keyword>
<name>A0A0R2KZ08_9LACO</name>
<keyword evidence="1" id="KW-0812">Transmembrane</keyword>
<dbReference type="AlphaFoldDB" id="A0A0R2KZ08"/>
<feature type="transmembrane region" description="Helical" evidence="1">
    <location>
        <begin position="33"/>
        <end position="55"/>
    </location>
</feature>
<keyword evidence="3" id="KW-1185">Reference proteome</keyword>
<feature type="transmembrane region" description="Helical" evidence="1">
    <location>
        <begin position="124"/>
        <end position="144"/>
    </location>
</feature>
<gene>
    <name evidence="2" type="ORF">IV81_GL001038</name>
</gene>
<dbReference type="Pfam" id="PF19528">
    <property type="entry name" value="DUF6056"/>
    <property type="match status" value="1"/>
</dbReference>
<feature type="transmembrane region" description="Helical" evidence="1">
    <location>
        <begin position="712"/>
        <end position="733"/>
    </location>
</feature>
<feature type="transmembrane region" description="Helical" evidence="1">
    <location>
        <begin position="206"/>
        <end position="223"/>
    </location>
</feature>
<dbReference type="Proteomes" id="UP000051859">
    <property type="component" value="Unassembled WGS sequence"/>
</dbReference>
<accession>A0A0R2KZ08</accession>
<evidence type="ECO:0000313" key="2">
    <source>
        <dbReference type="EMBL" id="KRN94761.1"/>
    </source>
</evidence>
<feature type="transmembrane region" description="Helical" evidence="1">
    <location>
        <begin position="300"/>
        <end position="320"/>
    </location>
</feature>
<dbReference type="InterPro" id="IPR045691">
    <property type="entry name" value="DUF6056"/>
</dbReference>
<proteinExistence type="predicted"/>
<reference evidence="2 3" key="1">
    <citation type="journal article" date="2015" name="Genome Announc.">
        <title>Expanding the biotechnology potential of lactobacilli through comparative genomics of 213 strains and associated genera.</title>
        <authorList>
            <person name="Sun Z."/>
            <person name="Harris H.M."/>
            <person name="McCann A."/>
            <person name="Guo C."/>
            <person name="Argimon S."/>
            <person name="Zhang W."/>
            <person name="Yang X."/>
            <person name="Jeffery I.B."/>
            <person name="Cooney J.C."/>
            <person name="Kagawa T.F."/>
            <person name="Liu W."/>
            <person name="Song Y."/>
            <person name="Salvetti E."/>
            <person name="Wrobel A."/>
            <person name="Rasinkangas P."/>
            <person name="Parkhill J."/>
            <person name="Rea M.C."/>
            <person name="O'Sullivan O."/>
            <person name="Ritari J."/>
            <person name="Douillard F.P."/>
            <person name="Paul Ross R."/>
            <person name="Yang R."/>
            <person name="Briner A.E."/>
            <person name="Felis G.E."/>
            <person name="de Vos W.M."/>
            <person name="Barrangou R."/>
            <person name="Klaenhammer T.R."/>
            <person name="Caufield P.W."/>
            <person name="Cui Y."/>
            <person name="Zhang H."/>
            <person name="O'Toole P.W."/>
        </authorList>
    </citation>
    <scope>NUCLEOTIDE SEQUENCE [LARGE SCALE GENOMIC DNA]</scope>
    <source>
        <strain evidence="2 3">DSM 18001</strain>
    </source>
</reference>
<feature type="transmembrane region" description="Helical" evidence="1">
    <location>
        <begin position="399"/>
        <end position="416"/>
    </location>
</feature>
<feature type="transmembrane region" description="Helical" evidence="1">
    <location>
        <begin position="368"/>
        <end position="387"/>
    </location>
</feature>
<evidence type="ECO:0000256" key="1">
    <source>
        <dbReference type="SAM" id="Phobius"/>
    </source>
</evidence>
<dbReference type="PATRIC" id="fig|331679.3.peg.1049"/>
<feature type="transmembrane region" description="Helical" evidence="1">
    <location>
        <begin position="156"/>
        <end position="177"/>
    </location>
</feature>
<comment type="caution">
    <text evidence="2">The sequence shown here is derived from an EMBL/GenBank/DDBJ whole genome shotgun (WGS) entry which is preliminary data.</text>
</comment>
<organism evidence="2 3">
    <name type="scientific">Pediococcus stilesii</name>
    <dbReference type="NCBI Taxonomy" id="331679"/>
    <lineage>
        <taxon>Bacteria</taxon>
        <taxon>Bacillati</taxon>
        <taxon>Bacillota</taxon>
        <taxon>Bacilli</taxon>
        <taxon>Lactobacillales</taxon>
        <taxon>Lactobacillaceae</taxon>
        <taxon>Pediococcus</taxon>
    </lineage>
</organism>
<protein>
    <submittedName>
        <fullName evidence="2">Uncharacterized protein</fullName>
    </submittedName>
</protein>
<evidence type="ECO:0000313" key="3">
    <source>
        <dbReference type="Proteomes" id="UP000051859"/>
    </source>
</evidence>
<dbReference type="STRING" id="331679.IV81_GL001038"/>
<dbReference type="EMBL" id="JQBX01000003">
    <property type="protein sequence ID" value="KRN94761.1"/>
    <property type="molecule type" value="Genomic_DNA"/>
</dbReference>